<dbReference type="Proteomes" id="UP001501570">
    <property type="component" value="Unassembled WGS sequence"/>
</dbReference>
<evidence type="ECO:0000313" key="1">
    <source>
        <dbReference type="EMBL" id="GAA5180146.1"/>
    </source>
</evidence>
<name>A0ABP9RMB5_9ACTN</name>
<proteinExistence type="predicted"/>
<accession>A0ABP9RMB5</accession>
<keyword evidence="2" id="KW-1185">Reference proteome</keyword>
<sequence>MDERSRGRYQHLHAGRGRALALRHEIGYDHKRAHVLLEDVGARLIRGTHFPGLERPHEG</sequence>
<organism evidence="1 2">
    <name type="scientific">Rugosimonospora acidiphila</name>
    <dbReference type="NCBI Taxonomy" id="556531"/>
    <lineage>
        <taxon>Bacteria</taxon>
        <taxon>Bacillati</taxon>
        <taxon>Actinomycetota</taxon>
        <taxon>Actinomycetes</taxon>
        <taxon>Micromonosporales</taxon>
        <taxon>Micromonosporaceae</taxon>
        <taxon>Rugosimonospora</taxon>
    </lineage>
</organism>
<reference evidence="2" key="1">
    <citation type="journal article" date="2019" name="Int. J. Syst. Evol. Microbiol.">
        <title>The Global Catalogue of Microorganisms (GCM) 10K type strain sequencing project: providing services to taxonomists for standard genome sequencing and annotation.</title>
        <authorList>
            <consortium name="The Broad Institute Genomics Platform"/>
            <consortium name="The Broad Institute Genome Sequencing Center for Infectious Disease"/>
            <person name="Wu L."/>
            <person name="Ma J."/>
        </authorList>
    </citation>
    <scope>NUCLEOTIDE SEQUENCE [LARGE SCALE GENOMIC DNA]</scope>
    <source>
        <strain evidence="2">JCM 18304</strain>
    </source>
</reference>
<evidence type="ECO:0000313" key="2">
    <source>
        <dbReference type="Proteomes" id="UP001501570"/>
    </source>
</evidence>
<comment type="caution">
    <text evidence="1">The sequence shown here is derived from an EMBL/GenBank/DDBJ whole genome shotgun (WGS) entry which is preliminary data.</text>
</comment>
<protein>
    <submittedName>
        <fullName evidence="1">Uncharacterized protein</fullName>
    </submittedName>
</protein>
<dbReference type="EMBL" id="BAABJQ010000003">
    <property type="protein sequence ID" value="GAA5180146.1"/>
    <property type="molecule type" value="Genomic_DNA"/>
</dbReference>
<gene>
    <name evidence="1" type="ORF">GCM10023322_11790</name>
</gene>